<gene>
    <name evidence="1" type="ORF">BDV96DRAFT_564649</name>
</gene>
<protein>
    <submittedName>
        <fullName evidence="1">Uncharacterized protein</fullName>
    </submittedName>
</protein>
<organism evidence="1 2">
    <name type="scientific">Lophiotrema nucula</name>
    <dbReference type="NCBI Taxonomy" id="690887"/>
    <lineage>
        <taxon>Eukaryota</taxon>
        <taxon>Fungi</taxon>
        <taxon>Dikarya</taxon>
        <taxon>Ascomycota</taxon>
        <taxon>Pezizomycotina</taxon>
        <taxon>Dothideomycetes</taxon>
        <taxon>Pleosporomycetidae</taxon>
        <taxon>Pleosporales</taxon>
        <taxon>Lophiotremataceae</taxon>
        <taxon>Lophiotrema</taxon>
    </lineage>
</organism>
<name>A0A6A5ZPN0_9PLEO</name>
<dbReference type="Proteomes" id="UP000799770">
    <property type="component" value="Unassembled WGS sequence"/>
</dbReference>
<dbReference type="EMBL" id="ML977312">
    <property type="protein sequence ID" value="KAF2121632.1"/>
    <property type="molecule type" value="Genomic_DNA"/>
</dbReference>
<dbReference type="AlphaFoldDB" id="A0A6A5ZPN0"/>
<evidence type="ECO:0000313" key="2">
    <source>
        <dbReference type="Proteomes" id="UP000799770"/>
    </source>
</evidence>
<accession>A0A6A5ZPN0</accession>
<reference evidence="1" key="1">
    <citation type="journal article" date="2020" name="Stud. Mycol.">
        <title>101 Dothideomycetes genomes: a test case for predicting lifestyles and emergence of pathogens.</title>
        <authorList>
            <person name="Haridas S."/>
            <person name="Albert R."/>
            <person name="Binder M."/>
            <person name="Bloem J."/>
            <person name="Labutti K."/>
            <person name="Salamov A."/>
            <person name="Andreopoulos B."/>
            <person name="Baker S."/>
            <person name="Barry K."/>
            <person name="Bills G."/>
            <person name="Bluhm B."/>
            <person name="Cannon C."/>
            <person name="Castanera R."/>
            <person name="Culley D."/>
            <person name="Daum C."/>
            <person name="Ezra D."/>
            <person name="Gonzalez J."/>
            <person name="Henrissat B."/>
            <person name="Kuo A."/>
            <person name="Liang C."/>
            <person name="Lipzen A."/>
            <person name="Lutzoni F."/>
            <person name="Magnuson J."/>
            <person name="Mondo S."/>
            <person name="Nolan M."/>
            <person name="Ohm R."/>
            <person name="Pangilinan J."/>
            <person name="Park H.-J."/>
            <person name="Ramirez L."/>
            <person name="Alfaro M."/>
            <person name="Sun H."/>
            <person name="Tritt A."/>
            <person name="Yoshinaga Y."/>
            <person name="Zwiers L.-H."/>
            <person name="Turgeon B."/>
            <person name="Goodwin S."/>
            <person name="Spatafora J."/>
            <person name="Crous P."/>
            <person name="Grigoriev I."/>
        </authorList>
    </citation>
    <scope>NUCLEOTIDE SEQUENCE</scope>
    <source>
        <strain evidence="1">CBS 627.86</strain>
    </source>
</reference>
<keyword evidence="2" id="KW-1185">Reference proteome</keyword>
<evidence type="ECO:0000313" key="1">
    <source>
        <dbReference type="EMBL" id="KAF2121632.1"/>
    </source>
</evidence>
<sequence>MSDHISDNVSDTMKDNICDNTSETVRNETINNMSEFSSTQPYIQEEARAIISMILGRLSDLLQRAKKFKSQDVTSHTYDRAEFNQIIKKIFKKELYCLRALLTVFRCLWHIPDGSNIFEHAVDDINNDIREIRLDISNAHDRLPMAEEGEGRLGIEEVVEVTGSIWIKLSDLEESVNKITQKNILA</sequence>
<proteinExistence type="predicted"/>